<feature type="compositionally biased region" description="Polar residues" evidence="1">
    <location>
        <begin position="416"/>
        <end position="426"/>
    </location>
</feature>
<keyword evidence="3" id="KW-1185">Reference proteome</keyword>
<dbReference type="Proteomes" id="UP000001194">
    <property type="component" value="Unassembled WGS sequence"/>
</dbReference>
<feature type="compositionally biased region" description="Basic residues" evidence="1">
    <location>
        <begin position="244"/>
        <end position="259"/>
    </location>
</feature>
<dbReference type="RefSeq" id="XP_001876018.1">
    <property type="nucleotide sequence ID" value="XM_001875983.1"/>
</dbReference>
<dbReference type="KEGG" id="lbc:LACBIDRAFT_322508"/>
<feature type="compositionally biased region" description="Polar residues" evidence="1">
    <location>
        <begin position="199"/>
        <end position="229"/>
    </location>
</feature>
<protein>
    <submittedName>
        <fullName evidence="2">Predicted protein</fullName>
    </submittedName>
</protein>
<dbReference type="HOGENOM" id="CLU_474923_0_0_1"/>
<evidence type="ECO:0000313" key="2">
    <source>
        <dbReference type="EMBL" id="EDR13520.1"/>
    </source>
</evidence>
<dbReference type="AlphaFoldDB" id="B0CWJ4"/>
<dbReference type="InterPro" id="IPR036047">
    <property type="entry name" value="F-box-like_dom_sf"/>
</dbReference>
<organism evidence="3">
    <name type="scientific">Laccaria bicolor (strain S238N-H82 / ATCC MYA-4686)</name>
    <name type="common">Bicoloured deceiver</name>
    <name type="synonym">Laccaria laccata var. bicolor</name>
    <dbReference type="NCBI Taxonomy" id="486041"/>
    <lineage>
        <taxon>Eukaryota</taxon>
        <taxon>Fungi</taxon>
        <taxon>Dikarya</taxon>
        <taxon>Basidiomycota</taxon>
        <taxon>Agaricomycotina</taxon>
        <taxon>Agaricomycetes</taxon>
        <taxon>Agaricomycetidae</taxon>
        <taxon>Agaricales</taxon>
        <taxon>Agaricineae</taxon>
        <taxon>Hydnangiaceae</taxon>
        <taxon>Laccaria</taxon>
    </lineage>
</organism>
<evidence type="ECO:0000256" key="1">
    <source>
        <dbReference type="SAM" id="MobiDB-lite"/>
    </source>
</evidence>
<proteinExistence type="predicted"/>
<sequence>MIPPIPFSVAKWQIGADYKGVTFPMELVEEIIQYVAEDHELLKSCSLACHTWLNVCRPHLFRRVYLDHINMDEFASLSLPINSTIPIFARNLELVSCQGGDRRWLRRLVPFLTVMTHISYLRLENVDWMGLHDQSKRNLISTFTATLTHLTLSNISFATKYNFLAPDEQRVCALTISDKQPLLDDDDPSSSMMIDAPSTFASTTSTKDTPSHQSAPPMKPSTSMASTKGNGKRKRTREQGGSRTLKKQKKHQRKKGKHHANTEESDAEESNTEEEEEEGGGQNTSEDDSDSDEDVPLRLTTCTTARQLAKNVVTNRSTLICDQSLIEGPRPLEFPIVPSSAGEIVDPAPQSKNSALPDKEGESLLTQRCRRVALHWNSPLMKTNLAAKHLSSPVSPQPNDVAPSPNPTPSTSTQPLHANTAPQSLPNPAWPTWFTNADEMLKNKNLSPIFSPLLPLYVELESRTNFEVGGHTTGFRKGDRPDEVSWWIGHGRECEPTIKNVDVFDKCWWSWWKNLQPPSRKVAAIEGLLGGEHCLVEVQDDWDVLRKHGQNRFLTVLSTLAWWDSHVVGQLNQR</sequence>
<gene>
    <name evidence="2" type="ORF">LACBIDRAFT_322508</name>
</gene>
<evidence type="ECO:0000313" key="3">
    <source>
        <dbReference type="Proteomes" id="UP000001194"/>
    </source>
</evidence>
<dbReference type="OrthoDB" id="3066350at2759"/>
<feature type="region of interest" description="Disordered" evidence="1">
    <location>
        <begin position="390"/>
        <end position="427"/>
    </location>
</feature>
<feature type="region of interest" description="Disordered" evidence="1">
    <location>
        <begin position="341"/>
        <end position="362"/>
    </location>
</feature>
<accession>B0CWJ4</accession>
<dbReference type="GeneID" id="6071783"/>
<feature type="compositionally biased region" description="Acidic residues" evidence="1">
    <location>
        <begin position="263"/>
        <end position="294"/>
    </location>
</feature>
<feature type="region of interest" description="Disordered" evidence="1">
    <location>
        <begin position="180"/>
        <end position="295"/>
    </location>
</feature>
<reference evidence="2 3" key="1">
    <citation type="journal article" date="2008" name="Nature">
        <title>The genome of Laccaria bicolor provides insights into mycorrhizal symbiosis.</title>
        <authorList>
            <person name="Martin F."/>
            <person name="Aerts A."/>
            <person name="Ahren D."/>
            <person name="Brun A."/>
            <person name="Danchin E.G.J."/>
            <person name="Duchaussoy F."/>
            <person name="Gibon J."/>
            <person name="Kohler A."/>
            <person name="Lindquist E."/>
            <person name="Pereda V."/>
            <person name="Salamov A."/>
            <person name="Shapiro H.J."/>
            <person name="Wuyts J."/>
            <person name="Blaudez D."/>
            <person name="Buee M."/>
            <person name="Brokstein P."/>
            <person name="Canbaeck B."/>
            <person name="Cohen D."/>
            <person name="Courty P.E."/>
            <person name="Coutinho P.M."/>
            <person name="Delaruelle C."/>
            <person name="Detter J.C."/>
            <person name="Deveau A."/>
            <person name="DiFazio S."/>
            <person name="Duplessis S."/>
            <person name="Fraissinet-Tachet L."/>
            <person name="Lucic E."/>
            <person name="Frey-Klett P."/>
            <person name="Fourrey C."/>
            <person name="Feussner I."/>
            <person name="Gay G."/>
            <person name="Grimwood J."/>
            <person name="Hoegger P.J."/>
            <person name="Jain P."/>
            <person name="Kilaru S."/>
            <person name="Labbe J."/>
            <person name="Lin Y.C."/>
            <person name="Legue V."/>
            <person name="Le Tacon F."/>
            <person name="Marmeisse R."/>
            <person name="Melayah D."/>
            <person name="Montanini B."/>
            <person name="Muratet M."/>
            <person name="Nehls U."/>
            <person name="Niculita-Hirzel H."/>
            <person name="Oudot-Le Secq M.P."/>
            <person name="Peter M."/>
            <person name="Quesneville H."/>
            <person name="Rajashekar B."/>
            <person name="Reich M."/>
            <person name="Rouhier N."/>
            <person name="Schmutz J."/>
            <person name="Yin T."/>
            <person name="Chalot M."/>
            <person name="Henrissat B."/>
            <person name="Kuees U."/>
            <person name="Lucas S."/>
            <person name="Van de Peer Y."/>
            <person name="Podila G.K."/>
            <person name="Polle A."/>
            <person name="Pukkila P.J."/>
            <person name="Richardson P.M."/>
            <person name="Rouze P."/>
            <person name="Sanders I.R."/>
            <person name="Stajich J.E."/>
            <person name="Tunlid A."/>
            <person name="Tuskan G."/>
            <person name="Grigoriev I.V."/>
        </authorList>
    </citation>
    <scope>NUCLEOTIDE SEQUENCE [LARGE SCALE GENOMIC DNA]</scope>
    <source>
        <strain evidence="3">S238N-H82 / ATCC MYA-4686</strain>
    </source>
</reference>
<dbReference type="SUPFAM" id="SSF81383">
    <property type="entry name" value="F-box domain"/>
    <property type="match status" value="1"/>
</dbReference>
<name>B0CWJ4_LACBS</name>
<dbReference type="EMBL" id="DS547093">
    <property type="protein sequence ID" value="EDR13520.1"/>
    <property type="molecule type" value="Genomic_DNA"/>
</dbReference>
<dbReference type="InParanoid" id="B0CWJ4"/>